<reference evidence="1 2" key="1">
    <citation type="submission" date="2017-06" db="EMBL/GenBank/DDBJ databases">
        <authorList>
            <person name="Kim H.J."/>
            <person name="Triplett B.A."/>
        </authorList>
    </citation>
    <scope>NUCLEOTIDE SEQUENCE [LARGE SCALE GENOMIC DNA]</scope>
    <source>
        <strain evidence="1 2">DSM 19316</strain>
    </source>
</reference>
<dbReference type="Proteomes" id="UP000198297">
    <property type="component" value="Unassembled WGS sequence"/>
</dbReference>
<dbReference type="EMBL" id="FZNK01000017">
    <property type="protein sequence ID" value="SNR73485.1"/>
    <property type="molecule type" value="Genomic_DNA"/>
</dbReference>
<dbReference type="AlphaFoldDB" id="A0A238YQR9"/>
<accession>A0A238YQR9</accession>
<evidence type="ECO:0000313" key="1">
    <source>
        <dbReference type="EMBL" id="SNR73485.1"/>
    </source>
</evidence>
<gene>
    <name evidence="1" type="ORF">SAMN06266787_11720</name>
</gene>
<protein>
    <submittedName>
        <fullName evidence="1">Uncharacterized protein</fullName>
    </submittedName>
</protein>
<proteinExistence type="predicted"/>
<sequence>MKLTVVKETLSPINVDIVRPKFQTNNTPAPH</sequence>
<organism evidence="1 2">
    <name type="scientific">Halorubrum ezzemoulense</name>
    <name type="common">Halorubrum chaoviator</name>
    <dbReference type="NCBI Taxonomy" id="337243"/>
    <lineage>
        <taxon>Archaea</taxon>
        <taxon>Methanobacteriati</taxon>
        <taxon>Methanobacteriota</taxon>
        <taxon>Stenosarchaea group</taxon>
        <taxon>Halobacteria</taxon>
        <taxon>Halobacteriales</taxon>
        <taxon>Haloferacaceae</taxon>
        <taxon>Halorubrum</taxon>
    </lineage>
</organism>
<name>A0A238YQR9_HALEZ</name>
<evidence type="ECO:0000313" key="2">
    <source>
        <dbReference type="Proteomes" id="UP000198297"/>
    </source>
</evidence>